<dbReference type="Proteomes" id="UP001293254">
    <property type="component" value="Unassembled WGS sequence"/>
</dbReference>
<dbReference type="AlphaFoldDB" id="A0AAE1XHI4"/>
<gene>
    <name evidence="1" type="ORF">Salat_2978900</name>
    <name evidence="2" type="ORF">Salat_2982300</name>
</gene>
<reference evidence="1" key="2">
    <citation type="journal article" date="2024" name="Plant">
        <title>Genomic evolution and insights into agronomic trait innovations of Sesamum species.</title>
        <authorList>
            <person name="Miao H."/>
            <person name="Wang L."/>
            <person name="Qu L."/>
            <person name="Liu H."/>
            <person name="Sun Y."/>
            <person name="Le M."/>
            <person name="Wang Q."/>
            <person name="Wei S."/>
            <person name="Zheng Y."/>
            <person name="Lin W."/>
            <person name="Duan Y."/>
            <person name="Cao H."/>
            <person name="Xiong S."/>
            <person name="Wang X."/>
            <person name="Wei L."/>
            <person name="Li C."/>
            <person name="Ma Q."/>
            <person name="Ju M."/>
            <person name="Zhao R."/>
            <person name="Li G."/>
            <person name="Mu C."/>
            <person name="Tian Q."/>
            <person name="Mei H."/>
            <person name="Zhang T."/>
            <person name="Gao T."/>
            <person name="Zhang H."/>
        </authorList>
    </citation>
    <scope>NUCLEOTIDE SEQUENCE</scope>
    <source>
        <strain evidence="1">3651</strain>
    </source>
</reference>
<dbReference type="EMBL" id="JACGWO010000050">
    <property type="protein sequence ID" value="KAK4411985.1"/>
    <property type="molecule type" value="Genomic_DNA"/>
</dbReference>
<reference evidence="1" key="1">
    <citation type="submission" date="2020-06" db="EMBL/GenBank/DDBJ databases">
        <authorList>
            <person name="Li T."/>
            <person name="Hu X."/>
            <person name="Zhang T."/>
            <person name="Song X."/>
            <person name="Zhang H."/>
            <person name="Dai N."/>
            <person name="Sheng W."/>
            <person name="Hou X."/>
            <person name="Wei L."/>
        </authorList>
    </citation>
    <scope>NUCLEOTIDE SEQUENCE</scope>
    <source>
        <strain evidence="1">3651</strain>
        <tissue evidence="1">Leaf</tissue>
    </source>
</reference>
<organism evidence="1 3">
    <name type="scientific">Sesamum alatum</name>
    <dbReference type="NCBI Taxonomy" id="300844"/>
    <lineage>
        <taxon>Eukaryota</taxon>
        <taxon>Viridiplantae</taxon>
        <taxon>Streptophyta</taxon>
        <taxon>Embryophyta</taxon>
        <taxon>Tracheophyta</taxon>
        <taxon>Spermatophyta</taxon>
        <taxon>Magnoliopsida</taxon>
        <taxon>eudicotyledons</taxon>
        <taxon>Gunneridae</taxon>
        <taxon>Pentapetalae</taxon>
        <taxon>asterids</taxon>
        <taxon>lamiids</taxon>
        <taxon>Lamiales</taxon>
        <taxon>Pedaliaceae</taxon>
        <taxon>Sesamum</taxon>
    </lineage>
</organism>
<accession>A0AAE1XHI4</accession>
<comment type="caution">
    <text evidence="1">The sequence shown here is derived from an EMBL/GenBank/DDBJ whole genome shotgun (WGS) entry which is preliminary data.</text>
</comment>
<evidence type="ECO:0000313" key="1">
    <source>
        <dbReference type="EMBL" id="KAK4411985.1"/>
    </source>
</evidence>
<dbReference type="EMBL" id="JACGWO010000015">
    <property type="protein sequence ID" value="KAK4412307.1"/>
    <property type="molecule type" value="Genomic_DNA"/>
</dbReference>
<sequence length="152" mass="17187">MIMHCDNESAKNIAANKERFNVLIQLLDEHRIIPISIPLAKRSRARALSSSDDGALPVEHLNSLEPIEIFLLWFTHISALYARKNGHFLIDRPCLELVNKVDPSFPFHQGMESATTESIEGRRTLLKEKAQRPILLPIRRGLACIVEGEAIQ</sequence>
<name>A0AAE1XHI4_9LAMI</name>
<proteinExistence type="predicted"/>
<protein>
    <submittedName>
        <fullName evidence="1">Uncharacterized protein</fullName>
    </submittedName>
</protein>
<keyword evidence="3" id="KW-1185">Reference proteome</keyword>
<evidence type="ECO:0000313" key="2">
    <source>
        <dbReference type="EMBL" id="KAK4412307.1"/>
    </source>
</evidence>
<evidence type="ECO:0000313" key="3">
    <source>
        <dbReference type="Proteomes" id="UP001293254"/>
    </source>
</evidence>